<protein>
    <submittedName>
        <fullName evidence="15">Uncharacterized protein</fullName>
    </submittedName>
</protein>
<evidence type="ECO:0000256" key="1">
    <source>
        <dbReference type="ARBA" id="ARBA00004651"/>
    </source>
</evidence>
<dbReference type="PANTHER" id="PTHR48086:SF3">
    <property type="entry name" value="SODIUM_PROLINE SYMPORTER"/>
    <property type="match status" value="1"/>
</dbReference>
<dbReference type="InterPro" id="IPR050277">
    <property type="entry name" value="Sodium:Solute_Symporter"/>
</dbReference>
<feature type="transmembrane region" description="Helical" evidence="14">
    <location>
        <begin position="119"/>
        <end position="138"/>
    </location>
</feature>
<keyword evidence="5 14" id="KW-0812">Transmembrane</keyword>
<keyword evidence="6" id="KW-0769">Symport</keyword>
<dbReference type="InterPro" id="IPR001734">
    <property type="entry name" value="Na/solute_symporter"/>
</dbReference>
<dbReference type="InterPro" id="IPR038377">
    <property type="entry name" value="Na/Glc_symporter_sf"/>
</dbReference>
<sequence>MLLTLGIIGAIYIGILVLLAVRSRSQEKSSKEYLMAGSSIGAVLGFFTFAATLFSTFTLLGMPDFFRQHGVGAWIFLMISDAVMVFGIVWLGFELRKRARSTEYLGMAGFLQNAYQSKMAGIVAFGGAFIFLVPYVAIQIRGVATFFHAAFPEAIPMWAWAVIMVVIMLVYSEVGGLKAIMYSDVLQGILLLIANSGNPPVVCFWQFSFSQKSSAMMIYQIK</sequence>
<feature type="transmembrane region" description="Helical" evidence="14">
    <location>
        <begin position="33"/>
        <end position="59"/>
    </location>
</feature>
<feature type="transmembrane region" description="Helical" evidence="14">
    <location>
        <begin position="6"/>
        <end position="21"/>
    </location>
</feature>
<dbReference type="RefSeq" id="WP_075905148.1">
    <property type="nucleotide sequence ID" value="NZ_MKZS01000001.1"/>
</dbReference>
<dbReference type="PROSITE" id="PS50283">
    <property type="entry name" value="NA_SOLUT_SYMP_3"/>
    <property type="match status" value="1"/>
</dbReference>
<name>A0A1U7NA02_9CYAN</name>
<dbReference type="EMBL" id="MKZS01000001">
    <property type="protein sequence ID" value="OLT62773.1"/>
    <property type="molecule type" value="Genomic_DNA"/>
</dbReference>
<evidence type="ECO:0000256" key="8">
    <source>
        <dbReference type="ARBA" id="ARBA00023053"/>
    </source>
</evidence>
<keyword evidence="11" id="KW-0739">Sodium transport</keyword>
<organism evidence="15 16">
    <name type="scientific">Moorena bouillonii PNG</name>
    <dbReference type="NCBI Taxonomy" id="568701"/>
    <lineage>
        <taxon>Bacteria</taxon>
        <taxon>Bacillati</taxon>
        <taxon>Cyanobacteriota</taxon>
        <taxon>Cyanophyceae</taxon>
        <taxon>Coleofasciculales</taxon>
        <taxon>Coleofasciculaceae</taxon>
        <taxon>Moorena</taxon>
    </lineage>
</organism>
<dbReference type="GO" id="GO:0005886">
    <property type="term" value="C:plasma membrane"/>
    <property type="evidence" value="ECO:0007669"/>
    <property type="project" value="UniProtKB-SubCell"/>
</dbReference>
<evidence type="ECO:0000313" key="16">
    <source>
        <dbReference type="Proteomes" id="UP000186657"/>
    </source>
</evidence>
<evidence type="ECO:0000256" key="12">
    <source>
        <dbReference type="ARBA" id="ARBA00033708"/>
    </source>
</evidence>
<dbReference type="GO" id="GO:0006814">
    <property type="term" value="P:sodium ion transport"/>
    <property type="evidence" value="ECO:0007669"/>
    <property type="project" value="UniProtKB-KW"/>
</dbReference>
<dbReference type="AlphaFoldDB" id="A0A1U7NA02"/>
<keyword evidence="10 14" id="KW-0472">Membrane</keyword>
<keyword evidence="9" id="KW-0406">Ion transport</keyword>
<evidence type="ECO:0000256" key="2">
    <source>
        <dbReference type="ARBA" id="ARBA00006434"/>
    </source>
</evidence>
<keyword evidence="3" id="KW-0813">Transport</keyword>
<accession>A0A1U7NA02</accession>
<keyword evidence="4" id="KW-1003">Cell membrane</keyword>
<keyword evidence="7 14" id="KW-1133">Transmembrane helix</keyword>
<dbReference type="Gene3D" id="1.20.1730.10">
    <property type="entry name" value="Sodium/glucose cotransporter"/>
    <property type="match status" value="1"/>
</dbReference>
<dbReference type="GO" id="GO:0015293">
    <property type="term" value="F:symporter activity"/>
    <property type="evidence" value="ECO:0007669"/>
    <property type="project" value="UniProtKB-KW"/>
</dbReference>
<evidence type="ECO:0000256" key="9">
    <source>
        <dbReference type="ARBA" id="ARBA00023065"/>
    </source>
</evidence>
<evidence type="ECO:0000256" key="6">
    <source>
        <dbReference type="ARBA" id="ARBA00022847"/>
    </source>
</evidence>
<gene>
    <name evidence="15" type="ORF">BJP37_30815</name>
</gene>
<evidence type="ECO:0000256" key="4">
    <source>
        <dbReference type="ARBA" id="ARBA00022475"/>
    </source>
</evidence>
<comment type="subcellular location">
    <subcellularLocation>
        <location evidence="1">Cell membrane</location>
        <topology evidence="1">Multi-pass membrane protein</topology>
    </subcellularLocation>
</comment>
<evidence type="ECO:0000256" key="7">
    <source>
        <dbReference type="ARBA" id="ARBA00022989"/>
    </source>
</evidence>
<dbReference type="Proteomes" id="UP000186657">
    <property type="component" value="Unassembled WGS sequence"/>
</dbReference>
<dbReference type="PANTHER" id="PTHR48086">
    <property type="entry name" value="SODIUM/PROLINE SYMPORTER-RELATED"/>
    <property type="match status" value="1"/>
</dbReference>
<feature type="transmembrane region" description="Helical" evidence="14">
    <location>
        <begin position="71"/>
        <end position="93"/>
    </location>
</feature>
<evidence type="ECO:0000313" key="15">
    <source>
        <dbReference type="EMBL" id="OLT62773.1"/>
    </source>
</evidence>
<evidence type="ECO:0000256" key="10">
    <source>
        <dbReference type="ARBA" id="ARBA00023136"/>
    </source>
</evidence>
<proteinExistence type="inferred from homology"/>
<keyword evidence="16" id="KW-1185">Reference proteome</keyword>
<comment type="catalytic activity">
    <reaction evidence="12">
        <text>L-proline(in) + Na(+)(in) = L-proline(out) + Na(+)(out)</text>
        <dbReference type="Rhea" id="RHEA:28967"/>
        <dbReference type="ChEBI" id="CHEBI:29101"/>
        <dbReference type="ChEBI" id="CHEBI:60039"/>
    </reaction>
</comment>
<feature type="transmembrane region" description="Helical" evidence="14">
    <location>
        <begin position="158"/>
        <end position="177"/>
    </location>
</feature>
<comment type="caution">
    <text evidence="15">The sequence shown here is derived from an EMBL/GenBank/DDBJ whole genome shotgun (WGS) entry which is preliminary data.</text>
</comment>
<evidence type="ECO:0000256" key="11">
    <source>
        <dbReference type="ARBA" id="ARBA00023201"/>
    </source>
</evidence>
<evidence type="ECO:0000256" key="14">
    <source>
        <dbReference type="SAM" id="Phobius"/>
    </source>
</evidence>
<evidence type="ECO:0000256" key="5">
    <source>
        <dbReference type="ARBA" id="ARBA00022692"/>
    </source>
</evidence>
<evidence type="ECO:0000256" key="3">
    <source>
        <dbReference type="ARBA" id="ARBA00022448"/>
    </source>
</evidence>
<evidence type="ECO:0000256" key="13">
    <source>
        <dbReference type="RuleBase" id="RU362091"/>
    </source>
</evidence>
<comment type="similarity">
    <text evidence="2 13">Belongs to the sodium:solute symporter (SSF) (TC 2.A.21) family.</text>
</comment>
<reference evidence="15 16" key="1">
    <citation type="submission" date="2016-10" db="EMBL/GenBank/DDBJ databases">
        <title>Comparative genomics uncovers the prolific and rare metabolic potential of the cyanobacterial genus Moorea.</title>
        <authorList>
            <person name="Leao T."/>
            <person name="Castelao G."/>
            <person name="Korobeynikov A."/>
            <person name="Monroe E.A."/>
            <person name="Podell S."/>
            <person name="Glukhov E."/>
            <person name="Allen E."/>
            <person name="Gerwick W.H."/>
            <person name="Gerwick L."/>
        </authorList>
    </citation>
    <scope>NUCLEOTIDE SEQUENCE [LARGE SCALE GENOMIC DNA]</scope>
    <source>
        <strain evidence="15 16">PNG5-198</strain>
    </source>
</reference>
<dbReference type="Pfam" id="PF00474">
    <property type="entry name" value="SSF"/>
    <property type="match status" value="1"/>
</dbReference>
<keyword evidence="8" id="KW-0915">Sodium</keyword>